<protein>
    <submittedName>
        <fullName evidence="1">Uncharacterized protein</fullName>
    </submittedName>
</protein>
<gene>
    <name evidence="1" type="ORF">MLD38_028756</name>
</gene>
<proteinExistence type="predicted"/>
<name>A0ACB9N3R2_9MYRT</name>
<dbReference type="EMBL" id="CM042887">
    <property type="protein sequence ID" value="KAI4330467.1"/>
    <property type="molecule type" value="Genomic_DNA"/>
</dbReference>
<comment type="caution">
    <text evidence="1">The sequence shown here is derived from an EMBL/GenBank/DDBJ whole genome shotgun (WGS) entry which is preliminary data.</text>
</comment>
<evidence type="ECO:0000313" key="1">
    <source>
        <dbReference type="EMBL" id="KAI4330467.1"/>
    </source>
</evidence>
<keyword evidence="2" id="KW-1185">Reference proteome</keyword>
<organism evidence="1 2">
    <name type="scientific">Melastoma candidum</name>
    <dbReference type="NCBI Taxonomy" id="119954"/>
    <lineage>
        <taxon>Eukaryota</taxon>
        <taxon>Viridiplantae</taxon>
        <taxon>Streptophyta</taxon>
        <taxon>Embryophyta</taxon>
        <taxon>Tracheophyta</taxon>
        <taxon>Spermatophyta</taxon>
        <taxon>Magnoliopsida</taxon>
        <taxon>eudicotyledons</taxon>
        <taxon>Gunneridae</taxon>
        <taxon>Pentapetalae</taxon>
        <taxon>rosids</taxon>
        <taxon>malvids</taxon>
        <taxon>Myrtales</taxon>
        <taxon>Melastomataceae</taxon>
        <taxon>Melastomatoideae</taxon>
        <taxon>Melastomateae</taxon>
        <taxon>Melastoma</taxon>
    </lineage>
</organism>
<evidence type="ECO:0000313" key="2">
    <source>
        <dbReference type="Proteomes" id="UP001057402"/>
    </source>
</evidence>
<reference evidence="2" key="1">
    <citation type="journal article" date="2023" name="Front. Plant Sci.">
        <title>Chromosomal-level genome assembly of Melastoma candidum provides insights into trichome evolution.</title>
        <authorList>
            <person name="Zhong Y."/>
            <person name="Wu W."/>
            <person name="Sun C."/>
            <person name="Zou P."/>
            <person name="Liu Y."/>
            <person name="Dai S."/>
            <person name="Zhou R."/>
        </authorList>
    </citation>
    <scope>NUCLEOTIDE SEQUENCE [LARGE SCALE GENOMIC DNA]</scope>
</reference>
<accession>A0ACB9N3R2</accession>
<dbReference type="Proteomes" id="UP001057402">
    <property type="component" value="Chromosome 8"/>
</dbReference>
<sequence length="280" mass="30490">MPSPSSTSPDPLPKPRKKSSSLGINPGHQQPVRCPRCLSSSTKFSYYNNYSLSQPRHFCKTCRRYWTKGGALRHIPVGGSSRKTKRLRPSSYSSYQDFPANIVDAPKLLHTVSSAHDFPLDRFEIPRVGAPNAPTGGIYNSQVHVQEGPNFTPLTMIPPKPPSAPSALAGLPDSGGPISMMTEYNPMSSVESLGRVNLDMHWKLQQQRLAAALHAVSMPRERSWCLSTSRLVPRQENIARRTEGSASAEGGGGGSRGENGLSVLEGQDRGGPWFERDVSA</sequence>